<evidence type="ECO:0000313" key="11">
    <source>
        <dbReference type="Proteomes" id="UP000799766"/>
    </source>
</evidence>
<keyword evidence="2" id="KW-0719">Serine esterase</keyword>
<name>A0A6A6PD36_9PEZI</name>
<evidence type="ECO:0000256" key="6">
    <source>
        <dbReference type="ARBA" id="ARBA00024511"/>
    </source>
</evidence>
<dbReference type="SUPFAM" id="SSF53474">
    <property type="entry name" value="alpha/beta-Hydrolases"/>
    <property type="match status" value="1"/>
</dbReference>
<evidence type="ECO:0000313" key="10">
    <source>
        <dbReference type="EMBL" id="KAF2461719.1"/>
    </source>
</evidence>
<evidence type="ECO:0000256" key="2">
    <source>
        <dbReference type="ARBA" id="ARBA00022487"/>
    </source>
</evidence>
<reference evidence="10" key="1">
    <citation type="journal article" date="2020" name="Stud. Mycol.">
        <title>101 Dothideomycetes genomes: a test case for predicting lifestyles and emergence of pathogens.</title>
        <authorList>
            <person name="Haridas S."/>
            <person name="Albert R."/>
            <person name="Binder M."/>
            <person name="Bloem J."/>
            <person name="Labutti K."/>
            <person name="Salamov A."/>
            <person name="Andreopoulos B."/>
            <person name="Baker S."/>
            <person name="Barry K."/>
            <person name="Bills G."/>
            <person name="Bluhm B."/>
            <person name="Cannon C."/>
            <person name="Castanera R."/>
            <person name="Culley D."/>
            <person name="Daum C."/>
            <person name="Ezra D."/>
            <person name="Gonzalez J."/>
            <person name="Henrissat B."/>
            <person name="Kuo A."/>
            <person name="Liang C."/>
            <person name="Lipzen A."/>
            <person name="Lutzoni F."/>
            <person name="Magnuson J."/>
            <person name="Mondo S."/>
            <person name="Nolan M."/>
            <person name="Ohm R."/>
            <person name="Pangilinan J."/>
            <person name="Park H.-J."/>
            <person name="Ramirez L."/>
            <person name="Alfaro M."/>
            <person name="Sun H."/>
            <person name="Tritt A."/>
            <person name="Yoshinaga Y."/>
            <person name="Zwiers L.-H."/>
            <person name="Turgeon B."/>
            <person name="Goodwin S."/>
            <person name="Spatafora J."/>
            <person name="Crous P."/>
            <person name="Grigoriev I."/>
        </authorList>
    </citation>
    <scope>NUCLEOTIDE SEQUENCE</scope>
    <source>
        <strain evidence="10">ATCC 16933</strain>
    </source>
</reference>
<keyword evidence="11" id="KW-1185">Reference proteome</keyword>
<dbReference type="EMBL" id="MU001671">
    <property type="protein sequence ID" value="KAF2461719.1"/>
    <property type="molecule type" value="Genomic_DNA"/>
</dbReference>
<protein>
    <recommendedName>
        <fullName evidence="7">(4-O-methyl)-D-glucuronate--lignin esterase</fullName>
        <ecNumber evidence="7">3.1.1.117</ecNumber>
    </recommendedName>
</protein>
<evidence type="ECO:0000256" key="3">
    <source>
        <dbReference type="ARBA" id="ARBA00022729"/>
    </source>
</evidence>
<proteinExistence type="inferred from homology"/>
<dbReference type="Pfam" id="PF22244">
    <property type="entry name" value="GCE_fung"/>
    <property type="match status" value="1"/>
</dbReference>
<dbReference type="Proteomes" id="UP000799766">
    <property type="component" value="Unassembled WGS sequence"/>
</dbReference>
<keyword evidence="5" id="KW-0439">Lignin degradation</keyword>
<dbReference type="GO" id="GO:0052689">
    <property type="term" value="F:carboxylic ester hydrolase activity"/>
    <property type="evidence" value="ECO:0007669"/>
    <property type="project" value="UniProtKB-KW"/>
</dbReference>
<keyword evidence="4" id="KW-0378">Hydrolase</keyword>
<keyword evidence="3 8" id="KW-0732">Signal</keyword>
<gene>
    <name evidence="10" type="ORF">BDY21DRAFT_93450</name>
</gene>
<dbReference type="InterPro" id="IPR054579">
    <property type="entry name" value="GCE-like_dom"/>
</dbReference>
<dbReference type="AlphaFoldDB" id="A0A6A6PD36"/>
<dbReference type="OrthoDB" id="3781271at2759"/>
<comment type="similarity">
    <text evidence="1">Belongs to the carbohydrate esterase 15 (CE15) family.</text>
</comment>
<evidence type="ECO:0000256" key="1">
    <source>
        <dbReference type="ARBA" id="ARBA00010092"/>
    </source>
</evidence>
<evidence type="ECO:0000256" key="8">
    <source>
        <dbReference type="SAM" id="SignalP"/>
    </source>
</evidence>
<accession>A0A6A6PD36</accession>
<evidence type="ECO:0000256" key="5">
    <source>
        <dbReference type="ARBA" id="ARBA00023185"/>
    </source>
</evidence>
<dbReference type="InterPro" id="IPR029058">
    <property type="entry name" value="AB_hydrolase_fold"/>
</dbReference>
<evidence type="ECO:0000259" key="9">
    <source>
        <dbReference type="Pfam" id="PF22244"/>
    </source>
</evidence>
<feature type="chain" id="PRO_5025526889" description="(4-O-methyl)-D-glucuronate--lignin esterase" evidence="8">
    <location>
        <begin position="17"/>
        <end position="383"/>
    </location>
</feature>
<feature type="signal peptide" evidence="8">
    <location>
        <begin position="1"/>
        <end position="16"/>
    </location>
</feature>
<evidence type="ECO:0000256" key="4">
    <source>
        <dbReference type="ARBA" id="ARBA00022801"/>
    </source>
</evidence>
<evidence type="ECO:0000256" key="7">
    <source>
        <dbReference type="ARBA" id="ARBA00026105"/>
    </source>
</evidence>
<dbReference type="Gene3D" id="3.40.50.1820">
    <property type="entry name" value="alpha/beta hydrolase"/>
    <property type="match status" value="1"/>
</dbReference>
<comment type="catalytic activity">
    <reaction evidence="6">
        <text>a 4-O-methyl-alpha-D-glucuronosyl ester derivative + H2O = 4-O-methyl-alpha-D-glucuronate derivative + an alcohol + H(+)</text>
        <dbReference type="Rhea" id="RHEA:67452"/>
        <dbReference type="ChEBI" id="CHEBI:15377"/>
        <dbReference type="ChEBI" id="CHEBI:15378"/>
        <dbReference type="ChEBI" id="CHEBI:30879"/>
        <dbReference type="ChEBI" id="CHEBI:171667"/>
        <dbReference type="ChEBI" id="CHEBI:171668"/>
        <dbReference type="EC" id="3.1.1.117"/>
    </reaction>
    <physiologicalReaction direction="left-to-right" evidence="6">
        <dbReference type="Rhea" id="RHEA:67453"/>
    </physiologicalReaction>
</comment>
<feature type="domain" description="4-O-methyl-glucuronoyl methylesterase-like" evidence="9">
    <location>
        <begin position="89"/>
        <end position="317"/>
    </location>
</feature>
<dbReference type="GO" id="GO:0046274">
    <property type="term" value="P:lignin catabolic process"/>
    <property type="evidence" value="ECO:0007669"/>
    <property type="project" value="UniProtKB-KW"/>
</dbReference>
<organism evidence="10 11">
    <name type="scientific">Lineolata rhizophorae</name>
    <dbReference type="NCBI Taxonomy" id="578093"/>
    <lineage>
        <taxon>Eukaryota</taxon>
        <taxon>Fungi</taxon>
        <taxon>Dikarya</taxon>
        <taxon>Ascomycota</taxon>
        <taxon>Pezizomycotina</taxon>
        <taxon>Dothideomycetes</taxon>
        <taxon>Dothideomycetes incertae sedis</taxon>
        <taxon>Lineolatales</taxon>
        <taxon>Lineolataceae</taxon>
        <taxon>Lineolata</taxon>
    </lineage>
</organism>
<sequence length="383" mass="41570">MKSIAIALGFLSLAAAQDVCPTLPADINFSEPALPDPFVALDGSEITTVDAWECRREEIRDLFQRYELGPKPPKPSEVSASFSGDQLTINCSEDGSSISWSVQISYPSSGQAPYPAIIGYGGGSIPTPAGVASINFFNDEIADQITYNRGKFYDLYGSESSSAALIAWAWAVSRIVDALEMTPDANVDTNKLAVTGCSRNGKGAMIAGAFDDRIVLTIPQESGSGGPGCWRLVQQQKDQGGSVETAGQIVQGDAWFSRDFSSYTDRLDELPYDHHMLTGLFAPRGLLIIENTAFEWLGDMSTYGCSVAGQKIFESLGAGDNMGYSQVSHSDHCGFPSSQQPELTAFFDKFLLDRETDTDVFKTDGNFNFDESQWIQWDVPELA</sequence>
<dbReference type="EC" id="3.1.1.117" evidence="7"/>